<dbReference type="EMBL" id="FSQW01000001">
    <property type="protein sequence ID" value="SIN60096.1"/>
    <property type="molecule type" value="Genomic_DNA"/>
</dbReference>
<dbReference type="InterPro" id="IPR004045">
    <property type="entry name" value="Glutathione_S-Trfase_N"/>
</dbReference>
<dbReference type="CDD" id="cd03196">
    <property type="entry name" value="GST_C_5"/>
    <property type="match status" value="1"/>
</dbReference>
<dbReference type="PANTHER" id="PTHR43968">
    <property type="match status" value="1"/>
</dbReference>
<protein>
    <submittedName>
        <fullName evidence="2">Glutathione S-transferase</fullName>
    </submittedName>
</protein>
<dbReference type="SUPFAM" id="SSF52833">
    <property type="entry name" value="Thioredoxin-like"/>
    <property type="match status" value="1"/>
</dbReference>
<dbReference type="AlphaFoldDB" id="A0A1N6CNL7"/>
<dbReference type="PANTHER" id="PTHR43968:SF6">
    <property type="entry name" value="GLUTATHIONE S-TRANSFERASE OMEGA"/>
    <property type="match status" value="1"/>
</dbReference>
<feature type="domain" description="GST N-terminal" evidence="1">
    <location>
        <begin position="3"/>
        <end position="82"/>
    </location>
</feature>
<dbReference type="GO" id="GO:0016740">
    <property type="term" value="F:transferase activity"/>
    <property type="evidence" value="ECO:0007669"/>
    <property type="project" value="UniProtKB-KW"/>
</dbReference>
<sequence>MTALPVLYSFRRCPYAMRARMALHVSGQAVRLREVVLRDKPPEMIAISPKATVPVLQLEDGQVLEESLEIMLWALAQNDPQDWLEHRDDARKLAEQTETEFKHHLDRYKYPTRYENVDPLEHRASGLQFLRQLDGRIAENRQILGKNPGLADFAIFPFVRQFANTDRNWFDAQKLPALLPWLQGHLASDIFAAIMAKYPQWKTGDEEPRFGP</sequence>
<name>A0A1N6CNL7_9SPHN</name>
<dbReference type="SFLD" id="SFLDS00019">
    <property type="entry name" value="Glutathione_Transferase_(cytos"/>
    <property type="match status" value="1"/>
</dbReference>
<dbReference type="CDD" id="cd03060">
    <property type="entry name" value="GST_N_Omega_like"/>
    <property type="match status" value="1"/>
</dbReference>
<reference evidence="3" key="1">
    <citation type="submission" date="2016-11" db="EMBL/GenBank/DDBJ databases">
        <authorList>
            <person name="Varghese N."/>
            <person name="Submissions S."/>
        </authorList>
    </citation>
    <scope>NUCLEOTIDE SEQUENCE [LARGE SCALE GENOMIC DNA]</scope>
    <source>
        <strain evidence="3">DSM 22363</strain>
    </source>
</reference>
<dbReference type="Gene3D" id="3.40.30.10">
    <property type="entry name" value="Glutaredoxin"/>
    <property type="match status" value="1"/>
</dbReference>
<dbReference type="InterPro" id="IPR036249">
    <property type="entry name" value="Thioredoxin-like_sf"/>
</dbReference>
<dbReference type="Pfam" id="PF13417">
    <property type="entry name" value="GST_N_3"/>
    <property type="match status" value="1"/>
</dbReference>
<dbReference type="RefSeq" id="WP_074203641.1">
    <property type="nucleotide sequence ID" value="NZ_FSQW01000001.1"/>
</dbReference>
<dbReference type="InterPro" id="IPR050983">
    <property type="entry name" value="GST_Omega/HSP26"/>
</dbReference>
<proteinExistence type="predicted"/>
<dbReference type="PROSITE" id="PS50404">
    <property type="entry name" value="GST_NTER"/>
    <property type="match status" value="1"/>
</dbReference>
<evidence type="ECO:0000313" key="2">
    <source>
        <dbReference type="EMBL" id="SIN60096.1"/>
    </source>
</evidence>
<dbReference type="SUPFAM" id="SSF47616">
    <property type="entry name" value="GST C-terminal domain-like"/>
    <property type="match status" value="1"/>
</dbReference>
<dbReference type="Pfam" id="PF13410">
    <property type="entry name" value="GST_C_2"/>
    <property type="match status" value="1"/>
</dbReference>
<dbReference type="InterPro" id="IPR036282">
    <property type="entry name" value="Glutathione-S-Trfase_C_sf"/>
</dbReference>
<evidence type="ECO:0000313" key="3">
    <source>
        <dbReference type="Proteomes" id="UP000185192"/>
    </source>
</evidence>
<dbReference type="InterPro" id="IPR040079">
    <property type="entry name" value="Glutathione_S-Trfase"/>
</dbReference>
<accession>A0A1N6CNL7</accession>
<organism evidence="2 3">
    <name type="scientific">Parasphingorhabdus marina DSM 22363</name>
    <dbReference type="NCBI Taxonomy" id="1123272"/>
    <lineage>
        <taxon>Bacteria</taxon>
        <taxon>Pseudomonadati</taxon>
        <taxon>Pseudomonadota</taxon>
        <taxon>Alphaproteobacteria</taxon>
        <taxon>Sphingomonadales</taxon>
        <taxon>Sphingomonadaceae</taxon>
        <taxon>Parasphingorhabdus</taxon>
    </lineage>
</organism>
<dbReference type="OrthoDB" id="9813092at2"/>
<evidence type="ECO:0000259" key="1">
    <source>
        <dbReference type="PROSITE" id="PS50404"/>
    </source>
</evidence>
<dbReference type="GO" id="GO:0005737">
    <property type="term" value="C:cytoplasm"/>
    <property type="evidence" value="ECO:0007669"/>
    <property type="project" value="TreeGrafter"/>
</dbReference>
<dbReference type="Gene3D" id="1.20.1050.10">
    <property type="match status" value="1"/>
</dbReference>
<dbReference type="STRING" id="1123272.SAMN02745824_0585"/>
<keyword evidence="3" id="KW-1185">Reference proteome</keyword>
<keyword evidence="2" id="KW-0808">Transferase</keyword>
<gene>
    <name evidence="2" type="ORF">SAMN02745824_0585</name>
</gene>
<dbReference type="Proteomes" id="UP000185192">
    <property type="component" value="Unassembled WGS sequence"/>
</dbReference>